<reference evidence="1" key="1">
    <citation type="journal article" date="2021" name="PeerJ">
        <title>Extensive microbial diversity within the chicken gut microbiome revealed by metagenomics and culture.</title>
        <authorList>
            <person name="Gilroy R."/>
            <person name="Ravi A."/>
            <person name="Getino M."/>
            <person name="Pursley I."/>
            <person name="Horton D.L."/>
            <person name="Alikhan N.F."/>
            <person name="Baker D."/>
            <person name="Gharbi K."/>
            <person name="Hall N."/>
            <person name="Watson M."/>
            <person name="Adriaenssens E.M."/>
            <person name="Foster-Nyarko E."/>
            <person name="Jarju S."/>
            <person name="Secka A."/>
            <person name="Antonio M."/>
            <person name="Oren A."/>
            <person name="Chaudhuri R.R."/>
            <person name="La Ragione R."/>
            <person name="Hildebrand F."/>
            <person name="Pallen M.J."/>
        </authorList>
    </citation>
    <scope>NUCLEOTIDE SEQUENCE</scope>
    <source>
        <strain evidence="1">MalCec1-1739</strain>
    </source>
</reference>
<dbReference type="EMBL" id="DWUP01000008">
    <property type="protein sequence ID" value="HJD52173.1"/>
    <property type="molecule type" value="Genomic_DNA"/>
</dbReference>
<protein>
    <submittedName>
        <fullName evidence="1">Uncharacterized protein</fullName>
    </submittedName>
</protein>
<gene>
    <name evidence="1" type="ORF">IAA93_00375</name>
</gene>
<reference evidence="1" key="2">
    <citation type="submission" date="2021-04" db="EMBL/GenBank/DDBJ databases">
        <authorList>
            <person name="Gilroy R."/>
        </authorList>
    </citation>
    <scope>NUCLEOTIDE SEQUENCE</scope>
    <source>
        <strain evidence="1">MalCec1-1739</strain>
    </source>
</reference>
<dbReference type="AlphaFoldDB" id="A0A9D2UH09"/>
<organism evidence="1 2">
    <name type="scientific">Candidatus Avibacteroides avistercoris</name>
    <dbReference type="NCBI Taxonomy" id="2840690"/>
    <lineage>
        <taxon>Bacteria</taxon>
        <taxon>Pseudomonadati</taxon>
        <taxon>Bacteroidota</taxon>
        <taxon>Bacteroidia</taxon>
        <taxon>Bacteroidales</taxon>
        <taxon>Bacteroidaceae</taxon>
        <taxon>Bacteroidaceae incertae sedis</taxon>
        <taxon>Candidatus Avibacteroides</taxon>
    </lineage>
</organism>
<evidence type="ECO:0000313" key="2">
    <source>
        <dbReference type="Proteomes" id="UP000787625"/>
    </source>
</evidence>
<dbReference type="Proteomes" id="UP000787625">
    <property type="component" value="Unassembled WGS sequence"/>
</dbReference>
<name>A0A9D2UH09_9BACT</name>
<accession>A0A9D2UH09</accession>
<sequence>MFRRLLVHLARLRYSRGFGIQSPTAYAFFRDVVFEKLPYYAYEPLSRLSDPRLGEGECRLLFRIVNYASPAVAIDVFPSSMTPVSYMAAVSSRIKAVALTAGHLPAGSMTDVATGGELGFCIDDGNVAERLSALCAGERVVAHINRIDDTGLMAEAVTAIVRHFGPGSIVLVEGINSRKVKDIWRNACRVVEGGVAFDLYDMGILISEPGMESHYYKLNY</sequence>
<evidence type="ECO:0000313" key="1">
    <source>
        <dbReference type="EMBL" id="HJD52173.1"/>
    </source>
</evidence>
<proteinExistence type="predicted"/>
<comment type="caution">
    <text evidence="1">The sequence shown here is derived from an EMBL/GenBank/DDBJ whole genome shotgun (WGS) entry which is preliminary data.</text>
</comment>